<protein>
    <submittedName>
        <fullName evidence="2">RidA family protein</fullName>
    </submittedName>
</protein>
<dbReference type="Proteomes" id="UP001139353">
    <property type="component" value="Unassembled WGS sequence"/>
</dbReference>
<evidence type="ECO:0000313" key="2">
    <source>
        <dbReference type="EMBL" id="MCK9686418.1"/>
    </source>
</evidence>
<proteinExistence type="predicted"/>
<dbReference type="AlphaFoldDB" id="A0A9X2BZ93"/>
<dbReference type="SUPFAM" id="SSF55298">
    <property type="entry name" value="YjgF-like"/>
    <property type="match status" value="1"/>
</dbReference>
<dbReference type="PANTHER" id="PTHR43760">
    <property type="entry name" value="ENDORIBONUCLEASE-RELATED"/>
    <property type="match status" value="1"/>
</dbReference>
<dbReference type="RefSeq" id="WP_275682442.1">
    <property type="nucleotide sequence ID" value="NZ_JAJLJH010000002.1"/>
</dbReference>
<dbReference type="CDD" id="cd02199">
    <property type="entry name" value="YjgF_YER057c_UK114_like_1"/>
    <property type="match status" value="1"/>
</dbReference>
<sequence>MEPLDFDKRLAEFGVELPPAPAAYALYIPARLSGSQLFISGQLAWQRGQLHHKGKLGGSATIESVKEAGRLCGLNILSQVKEACGGTLNRVSHCIRLTGYVNATPDCDSQAEAMDGCSALLIDVLGDAGRHTRTTVGVGSLPLNASIEVDAVFELRTAVSVK</sequence>
<organism evidence="2 3">
    <name type="scientific">Scleromatobacter humisilvae</name>
    <dbReference type="NCBI Taxonomy" id="2897159"/>
    <lineage>
        <taxon>Bacteria</taxon>
        <taxon>Pseudomonadati</taxon>
        <taxon>Pseudomonadota</taxon>
        <taxon>Betaproteobacteria</taxon>
        <taxon>Burkholderiales</taxon>
        <taxon>Sphaerotilaceae</taxon>
        <taxon>Scleromatobacter</taxon>
    </lineage>
</organism>
<gene>
    <name evidence="2" type="ORF">LPC04_11940</name>
</gene>
<evidence type="ECO:0000313" key="3">
    <source>
        <dbReference type="Proteomes" id="UP001139353"/>
    </source>
</evidence>
<feature type="domain" description="Endoribonuclease L-PSP/chorismate mutase-like" evidence="1">
    <location>
        <begin position="8"/>
        <end position="149"/>
    </location>
</feature>
<dbReference type="InterPro" id="IPR035959">
    <property type="entry name" value="RutC-like_sf"/>
</dbReference>
<dbReference type="EMBL" id="JAJLJH010000002">
    <property type="protein sequence ID" value="MCK9686418.1"/>
    <property type="molecule type" value="Genomic_DNA"/>
</dbReference>
<dbReference type="PANTHER" id="PTHR43760:SF1">
    <property type="entry name" value="ENDORIBONUCLEASE L-PSP_CHORISMATE MUTASE-LIKE DOMAIN-CONTAINING PROTEIN"/>
    <property type="match status" value="1"/>
</dbReference>
<evidence type="ECO:0000259" key="1">
    <source>
        <dbReference type="Pfam" id="PF14588"/>
    </source>
</evidence>
<comment type="caution">
    <text evidence="2">The sequence shown here is derived from an EMBL/GenBank/DDBJ whole genome shotgun (WGS) entry which is preliminary data.</text>
</comment>
<dbReference type="InterPro" id="IPR013813">
    <property type="entry name" value="Endoribo_LPSP/chorism_mut-like"/>
</dbReference>
<keyword evidence="3" id="KW-1185">Reference proteome</keyword>
<dbReference type="Gene3D" id="3.30.1330.40">
    <property type="entry name" value="RutC-like"/>
    <property type="match status" value="1"/>
</dbReference>
<name>A0A9X2BZ93_9BURK</name>
<accession>A0A9X2BZ93</accession>
<dbReference type="Pfam" id="PF14588">
    <property type="entry name" value="YjgF_endoribonc"/>
    <property type="match status" value="1"/>
</dbReference>
<reference evidence="2" key="1">
    <citation type="submission" date="2021-11" db="EMBL/GenBank/DDBJ databases">
        <title>BS-T2-15 a new species belonging to the Comamonadaceae family isolated from the soil of a French oak forest.</title>
        <authorList>
            <person name="Mieszkin S."/>
            <person name="Alain K."/>
        </authorList>
    </citation>
    <scope>NUCLEOTIDE SEQUENCE</scope>
    <source>
        <strain evidence="2">BS-T2-15</strain>
    </source>
</reference>